<dbReference type="EMBL" id="JBHSTQ010000002">
    <property type="protein sequence ID" value="MFC6385421.1"/>
    <property type="molecule type" value="Genomic_DNA"/>
</dbReference>
<keyword evidence="1" id="KW-0812">Transmembrane</keyword>
<reference evidence="3" key="1">
    <citation type="journal article" date="2019" name="Int. J. Syst. Evol. Microbiol.">
        <title>The Global Catalogue of Microorganisms (GCM) 10K type strain sequencing project: providing services to taxonomists for standard genome sequencing and annotation.</title>
        <authorList>
            <consortium name="The Broad Institute Genomics Platform"/>
            <consortium name="The Broad Institute Genome Sequencing Center for Infectious Disease"/>
            <person name="Wu L."/>
            <person name="Ma J."/>
        </authorList>
    </citation>
    <scope>NUCLEOTIDE SEQUENCE [LARGE SCALE GENOMIC DNA]</scope>
    <source>
        <strain evidence="3">CCUG 42001</strain>
    </source>
</reference>
<name>A0ABW1WCK8_9BACL</name>
<dbReference type="PANTHER" id="PTHR34351">
    <property type="entry name" value="SLR1927 PROTEIN-RELATED"/>
    <property type="match status" value="1"/>
</dbReference>
<dbReference type="PANTHER" id="PTHR34351:SF2">
    <property type="entry name" value="DUF58 DOMAIN-CONTAINING PROTEIN"/>
    <property type="match status" value="1"/>
</dbReference>
<sequence length="397" mass="45648">MRGYATEWQTRNQSLFYLFGIIVLIIGFFRNTYLITLTGVGFICIAFLSKKYLTYMIRTLSIDNVDHSVRLSIGDQGSLNIAFVNSSHIPFFGIHGRIVADPIVTFHPNNQESAEPEYTFFLTTPPQKKVFVGCPVKGLARGTTRIRSFELVISDPLHINSCVLQFRELLKSRIIVYPRPEPIQLNVDYPHDLGNQPIARSYFQDDTSPSGIRDYATHDPFKHIHWKASARIGRLQTKTYDHVTNQNWTLIFLNSSHHSIHSRANDFEERVSVAAWMTQYARKHQIEFSIYTNSKTMGKKLLGIDQDQSGQQLKQAWELLSFLQHWQIKTAIPEAMRIIDQRLHRPQALFILTLDQPELGAPWLAKWMKDGHKIYILKEDNGIYHLEHMGRGGAAIG</sequence>
<proteinExistence type="predicted"/>
<evidence type="ECO:0000256" key="1">
    <source>
        <dbReference type="SAM" id="Phobius"/>
    </source>
</evidence>
<gene>
    <name evidence="2" type="ORF">ACFP7A_02305</name>
</gene>
<accession>A0ABW1WCK8</accession>
<evidence type="ECO:0000313" key="2">
    <source>
        <dbReference type="EMBL" id="MFC6385421.1"/>
    </source>
</evidence>
<dbReference type="RefSeq" id="WP_253052245.1">
    <property type="nucleotide sequence ID" value="NZ_JAMXWN010000001.1"/>
</dbReference>
<feature type="transmembrane region" description="Helical" evidence="1">
    <location>
        <begin position="15"/>
        <end position="48"/>
    </location>
</feature>
<keyword evidence="1" id="KW-1133">Transmembrane helix</keyword>
<comment type="caution">
    <text evidence="2">The sequence shown here is derived from an EMBL/GenBank/DDBJ whole genome shotgun (WGS) entry which is preliminary data.</text>
</comment>
<organism evidence="2 3">
    <name type="scientific">Sporolactobacillus kofuensis</name>
    <dbReference type="NCBI Taxonomy" id="269672"/>
    <lineage>
        <taxon>Bacteria</taxon>
        <taxon>Bacillati</taxon>
        <taxon>Bacillota</taxon>
        <taxon>Bacilli</taxon>
        <taxon>Bacillales</taxon>
        <taxon>Sporolactobacillaceae</taxon>
        <taxon>Sporolactobacillus</taxon>
    </lineage>
</organism>
<evidence type="ECO:0000313" key="3">
    <source>
        <dbReference type="Proteomes" id="UP001596267"/>
    </source>
</evidence>
<dbReference type="Proteomes" id="UP001596267">
    <property type="component" value="Unassembled WGS sequence"/>
</dbReference>
<keyword evidence="1" id="KW-0472">Membrane</keyword>
<protein>
    <submittedName>
        <fullName evidence="2">DUF58 domain-containing protein</fullName>
    </submittedName>
</protein>
<keyword evidence="3" id="KW-1185">Reference proteome</keyword>